<dbReference type="HOGENOM" id="CLU_446520_0_0_1"/>
<feature type="domain" description="DNA-directed DNA polymerase X" evidence="1">
    <location>
        <begin position="164"/>
        <end position="611"/>
    </location>
</feature>
<dbReference type="PaxDb" id="2903-EOD24551"/>
<dbReference type="EnsemblProtists" id="EOD24551">
    <property type="protein sequence ID" value="EOD24551"/>
    <property type="gene ID" value="EMIHUDRAFT_206541"/>
</dbReference>
<dbReference type="AlphaFoldDB" id="A0A0D3JM16"/>
<dbReference type="SUPFAM" id="SSF81301">
    <property type="entry name" value="Nucleotidyltransferase"/>
    <property type="match status" value="1"/>
</dbReference>
<keyword evidence="3" id="KW-1185">Reference proteome</keyword>
<dbReference type="RefSeq" id="XP_005776980.1">
    <property type="nucleotide sequence ID" value="XM_005776923.1"/>
</dbReference>
<dbReference type="GeneID" id="17270097"/>
<proteinExistence type="predicted"/>
<dbReference type="STRING" id="2903.R1ENM9"/>
<dbReference type="InterPro" id="IPR002054">
    <property type="entry name" value="DNA-dir_DNA_pol_X"/>
</dbReference>
<protein>
    <recommendedName>
        <fullName evidence="1">DNA-directed DNA polymerase X domain-containing protein</fullName>
    </recommendedName>
</protein>
<accession>A0A0D3JM16</accession>
<name>A0A0D3JM16_EMIH1</name>
<dbReference type="InterPro" id="IPR043519">
    <property type="entry name" value="NT_sf"/>
</dbReference>
<organism evidence="2 3">
    <name type="scientific">Emiliania huxleyi (strain CCMP1516)</name>
    <dbReference type="NCBI Taxonomy" id="280463"/>
    <lineage>
        <taxon>Eukaryota</taxon>
        <taxon>Haptista</taxon>
        <taxon>Haptophyta</taxon>
        <taxon>Prymnesiophyceae</taxon>
        <taxon>Isochrysidales</taxon>
        <taxon>Noelaerhabdaceae</taxon>
        <taxon>Emiliania</taxon>
    </lineage>
</organism>
<evidence type="ECO:0000313" key="2">
    <source>
        <dbReference type="EnsemblProtists" id="EOD24551"/>
    </source>
</evidence>
<dbReference type="SMART" id="SM00483">
    <property type="entry name" value="POLXc"/>
    <property type="match status" value="1"/>
</dbReference>
<dbReference type="InterPro" id="IPR037160">
    <property type="entry name" value="DNA_Pol_thumb_sf"/>
</dbReference>
<evidence type="ECO:0000259" key="1">
    <source>
        <dbReference type="SMART" id="SM00483"/>
    </source>
</evidence>
<dbReference type="Gene3D" id="3.30.210.10">
    <property type="entry name" value="DNA polymerase, thumb domain"/>
    <property type="match status" value="1"/>
</dbReference>
<dbReference type="Gene3D" id="3.30.460.10">
    <property type="entry name" value="Beta Polymerase, domain 2"/>
    <property type="match status" value="1"/>
</dbReference>
<dbReference type="InterPro" id="IPR022312">
    <property type="entry name" value="DNA_pol_X"/>
</dbReference>
<dbReference type="GO" id="GO:0003887">
    <property type="term" value="F:DNA-directed DNA polymerase activity"/>
    <property type="evidence" value="ECO:0007669"/>
    <property type="project" value="InterPro"/>
</dbReference>
<evidence type="ECO:0000313" key="3">
    <source>
        <dbReference type="Proteomes" id="UP000013827"/>
    </source>
</evidence>
<dbReference type="KEGG" id="ehx:EMIHUDRAFT_206541"/>
<dbReference type="GO" id="GO:0005634">
    <property type="term" value="C:nucleus"/>
    <property type="evidence" value="ECO:0007669"/>
    <property type="project" value="TreeGrafter"/>
</dbReference>
<dbReference type="GO" id="GO:0003677">
    <property type="term" value="F:DNA binding"/>
    <property type="evidence" value="ECO:0007669"/>
    <property type="project" value="InterPro"/>
</dbReference>
<dbReference type="PANTHER" id="PTHR11276">
    <property type="entry name" value="DNA POLYMERASE TYPE-X FAMILY MEMBER"/>
    <property type="match status" value="1"/>
</dbReference>
<dbReference type="GO" id="GO:0006303">
    <property type="term" value="P:double-strand break repair via nonhomologous end joining"/>
    <property type="evidence" value="ECO:0007669"/>
    <property type="project" value="TreeGrafter"/>
</dbReference>
<reference evidence="3" key="1">
    <citation type="journal article" date="2013" name="Nature">
        <title>Pan genome of the phytoplankton Emiliania underpins its global distribution.</title>
        <authorList>
            <person name="Read B.A."/>
            <person name="Kegel J."/>
            <person name="Klute M.J."/>
            <person name="Kuo A."/>
            <person name="Lefebvre S.C."/>
            <person name="Maumus F."/>
            <person name="Mayer C."/>
            <person name="Miller J."/>
            <person name="Monier A."/>
            <person name="Salamov A."/>
            <person name="Young J."/>
            <person name="Aguilar M."/>
            <person name="Claverie J.M."/>
            <person name="Frickenhaus S."/>
            <person name="Gonzalez K."/>
            <person name="Herman E.K."/>
            <person name="Lin Y.C."/>
            <person name="Napier J."/>
            <person name="Ogata H."/>
            <person name="Sarno A.F."/>
            <person name="Shmutz J."/>
            <person name="Schroeder D."/>
            <person name="de Vargas C."/>
            <person name="Verret F."/>
            <person name="von Dassow P."/>
            <person name="Valentin K."/>
            <person name="Van de Peer Y."/>
            <person name="Wheeler G."/>
            <person name="Dacks J.B."/>
            <person name="Delwiche C.F."/>
            <person name="Dyhrman S.T."/>
            <person name="Glockner G."/>
            <person name="John U."/>
            <person name="Richards T."/>
            <person name="Worden A.Z."/>
            <person name="Zhang X."/>
            <person name="Grigoriev I.V."/>
            <person name="Allen A.E."/>
            <person name="Bidle K."/>
            <person name="Borodovsky M."/>
            <person name="Bowler C."/>
            <person name="Brownlee C."/>
            <person name="Cock J.M."/>
            <person name="Elias M."/>
            <person name="Gladyshev V.N."/>
            <person name="Groth M."/>
            <person name="Guda C."/>
            <person name="Hadaegh A."/>
            <person name="Iglesias-Rodriguez M.D."/>
            <person name="Jenkins J."/>
            <person name="Jones B.M."/>
            <person name="Lawson T."/>
            <person name="Leese F."/>
            <person name="Lindquist E."/>
            <person name="Lobanov A."/>
            <person name="Lomsadze A."/>
            <person name="Malik S.B."/>
            <person name="Marsh M.E."/>
            <person name="Mackinder L."/>
            <person name="Mock T."/>
            <person name="Mueller-Roeber B."/>
            <person name="Pagarete A."/>
            <person name="Parker M."/>
            <person name="Probert I."/>
            <person name="Quesneville H."/>
            <person name="Raines C."/>
            <person name="Rensing S.A."/>
            <person name="Riano-Pachon D.M."/>
            <person name="Richier S."/>
            <person name="Rokitta S."/>
            <person name="Shiraiwa Y."/>
            <person name="Soanes D.M."/>
            <person name="van der Giezen M."/>
            <person name="Wahlund T.M."/>
            <person name="Williams B."/>
            <person name="Wilson W."/>
            <person name="Wolfe G."/>
            <person name="Wurch L.L."/>
        </authorList>
    </citation>
    <scope>NUCLEOTIDE SEQUENCE</scope>
</reference>
<dbReference type="PANTHER" id="PTHR11276:SF28">
    <property type="entry name" value="DNA POLYMERASE LAMBDA"/>
    <property type="match status" value="1"/>
</dbReference>
<dbReference type="eggNOG" id="KOG2534">
    <property type="taxonomic scope" value="Eukaryota"/>
</dbReference>
<reference evidence="2" key="2">
    <citation type="submission" date="2024-10" db="UniProtKB">
        <authorList>
            <consortium name="EnsemblProtists"/>
        </authorList>
    </citation>
    <scope>IDENTIFICATION</scope>
</reference>
<dbReference type="Proteomes" id="UP000013827">
    <property type="component" value="Unassembled WGS sequence"/>
</dbReference>
<sequence length="612" mass="67190">MGAFLKGYSAEKKYTPAASRMPSRSPVLSAASSLVASLDVSEATKQLRKEKTTIVQCARGALYYLRDIKDSEAVCEPLDGGDESTHTLASLWQVTGYDSDEDGLARDPRVTNIKRQRTSAGSSCSALILQPSSALTAAIDKEPTAAERMLRKAFPLVSPHGTAHLEKALRELEKYELVCQGDDYADPECLATNSEALQYARANAVVKGLTWSISASLASRGRGRTLERLKAEPFLGESNARKVLDIVETGTCGRTLSRFQRGEAPLDSSGSRRVHAHRSELGATRRMTGAPAKLELASVLCLSAIRAGELVDDTRDPIRSIAELRARPDRLASLGGGVRLQHSLAVHEDLQEPVPADDAIAMLRTVQEAVRALSIPHANGWHAEFVGGGRTRGFAGHDVDLLLSHAEEMASFLDGNGQPVFVINLLLEELVRRGRVLPKTEAYHNKKTARYRHETPRPYLSDLHMANETSKGYENLHHDHHDKFFGIWRSARTSKLHRIDIVVCSHPEELPFARLGWTGTRTLNRMMRLRAIELGLYLGAHSITARGSQTPGSTTTQVVVEARPGRTPVTVTLQKLEPLPFEYVRSEEAILRVLACGTDDFINLVEPTNRNA</sequence>